<keyword evidence="1" id="KW-0732">Signal</keyword>
<dbReference type="EMBL" id="KI672141">
    <property type="protein sequence ID" value="ETL43515.1"/>
    <property type="molecule type" value="Genomic_DNA"/>
</dbReference>
<feature type="non-terminal residue" evidence="2">
    <location>
        <position position="69"/>
    </location>
</feature>
<dbReference type="InterPro" id="IPR035940">
    <property type="entry name" value="CAP_sf"/>
</dbReference>
<organism evidence="2 3">
    <name type="scientific">Phytophthora nicotianae</name>
    <name type="common">Potato buckeye rot agent</name>
    <name type="synonym">Phytophthora parasitica</name>
    <dbReference type="NCBI Taxonomy" id="4792"/>
    <lineage>
        <taxon>Eukaryota</taxon>
        <taxon>Sar</taxon>
        <taxon>Stramenopiles</taxon>
        <taxon>Oomycota</taxon>
        <taxon>Peronosporomycetes</taxon>
        <taxon>Peronosporales</taxon>
        <taxon>Peronosporaceae</taxon>
        <taxon>Phytophthora</taxon>
    </lineage>
</organism>
<evidence type="ECO:0000313" key="2">
    <source>
        <dbReference type="EMBL" id="ETL43515.1"/>
    </source>
</evidence>
<evidence type="ECO:0000256" key="1">
    <source>
        <dbReference type="SAM" id="SignalP"/>
    </source>
</evidence>
<protein>
    <recommendedName>
        <fullName evidence="4">RxLR effector protein</fullName>
    </recommendedName>
</protein>
<accession>W2JAP6</accession>
<feature type="chain" id="PRO_5004818463" description="RxLR effector protein" evidence="1">
    <location>
        <begin position="19"/>
        <end position="69"/>
    </location>
</feature>
<reference evidence="2 3" key="1">
    <citation type="submission" date="2013-11" db="EMBL/GenBank/DDBJ databases">
        <title>The Genome Sequence of Phytophthora parasitica CJ05E6.</title>
        <authorList>
            <consortium name="The Broad Institute Genomics Platform"/>
            <person name="Russ C."/>
            <person name="Tyler B."/>
            <person name="Panabieres F."/>
            <person name="Shan W."/>
            <person name="Tripathy S."/>
            <person name="Grunwald N."/>
            <person name="Machado M."/>
            <person name="Johnson C.S."/>
            <person name="Arredondo F."/>
            <person name="Hong C."/>
            <person name="Coffey M."/>
            <person name="Young S.K."/>
            <person name="Zeng Q."/>
            <person name="Gargeya S."/>
            <person name="Fitzgerald M."/>
            <person name="Abouelleil A."/>
            <person name="Alvarado L."/>
            <person name="Chapman S.B."/>
            <person name="Gainer-Dewar J."/>
            <person name="Goldberg J."/>
            <person name="Griggs A."/>
            <person name="Gujja S."/>
            <person name="Hansen M."/>
            <person name="Howarth C."/>
            <person name="Imamovic A."/>
            <person name="Ireland A."/>
            <person name="Larimer J."/>
            <person name="McCowan C."/>
            <person name="Murphy C."/>
            <person name="Pearson M."/>
            <person name="Poon T.W."/>
            <person name="Priest M."/>
            <person name="Roberts A."/>
            <person name="Saif S."/>
            <person name="Shea T."/>
            <person name="Sykes S."/>
            <person name="Wortman J."/>
            <person name="Nusbaum C."/>
            <person name="Birren B."/>
        </authorList>
    </citation>
    <scope>NUCLEOTIDE SEQUENCE [LARGE SCALE GENOMIC DNA]</scope>
    <source>
        <strain evidence="2 3">CJ05E6</strain>
    </source>
</reference>
<dbReference type="SUPFAM" id="SSF55797">
    <property type="entry name" value="PR-1-like"/>
    <property type="match status" value="1"/>
</dbReference>
<dbReference type="VEuPathDB" id="FungiDB:PPTG_02300"/>
<evidence type="ECO:0008006" key="4">
    <source>
        <dbReference type="Google" id="ProtNLM"/>
    </source>
</evidence>
<name>W2JAP6_PHYNI</name>
<gene>
    <name evidence="2" type="ORF">L916_05981</name>
</gene>
<dbReference type="Gene3D" id="3.40.33.10">
    <property type="entry name" value="CAP"/>
    <property type="match status" value="1"/>
</dbReference>
<proteinExistence type="predicted"/>
<dbReference type="AlphaFoldDB" id="W2JAP6"/>
<dbReference type="Proteomes" id="UP000053864">
    <property type="component" value="Unassembled WGS sequence"/>
</dbReference>
<evidence type="ECO:0000313" key="3">
    <source>
        <dbReference type="Proteomes" id="UP000053864"/>
    </source>
</evidence>
<sequence length="69" mass="7167">MNIKGLFAFALVALVADFSKKLLDAVNAKRAEKGLKAVCINAKLAKAAQVLASASTTGCSTSLTRMARP</sequence>
<feature type="signal peptide" evidence="1">
    <location>
        <begin position="1"/>
        <end position="18"/>
    </location>
</feature>